<evidence type="ECO:0000313" key="3">
    <source>
        <dbReference type="Proteomes" id="UP001595075"/>
    </source>
</evidence>
<name>A0ABR4C889_9HELO</name>
<dbReference type="EMBL" id="JAZHXI010000011">
    <property type="protein sequence ID" value="KAL2066138.1"/>
    <property type="molecule type" value="Genomic_DNA"/>
</dbReference>
<sequence length="255" mass="28399">MGGVVSHPDPTKSIQVIRAAASRTGTSSLQLALQILLGGPVLHGGTQNIYGPDDGARKWNSVLKDSRRGRKEEALKGLREITSGYVGICDFPVTAVMPEVMELYPDTKVILMTRDPEKWWKAMQFILDNGVNWWAPALGDELIFWLDGLAEEAGVGKKPGEYGPYMLDVHNKRIMDLVLEKDNLLVMKVGDWKPLCEFLGKPIPNVPFPRVNEAETAQREAKVLVGKLMLMWLGLFGLVGTTAYGSFQLWKMQFQ</sequence>
<proteinExistence type="predicted"/>
<dbReference type="InterPro" id="IPR040632">
    <property type="entry name" value="Sulfotransfer_4"/>
</dbReference>
<dbReference type="PANTHER" id="PTHR36978:SF3">
    <property type="entry name" value="P-LOOP CONTAINING NUCLEOSIDE TRIPHOSPHATE HYDROLASE PROTEIN"/>
    <property type="match status" value="1"/>
</dbReference>
<dbReference type="Gene3D" id="3.40.50.300">
    <property type="entry name" value="P-loop containing nucleotide triphosphate hydrolases"/>
    <property type="match status" value="1"/>
</dbReference>
<comment type="caution">
    <text evidence="2">The sequence shown here is derived from an EMBL/GenBank/DDBJ whole genome shotgun (WGS) entry which is preliminary data.</text>
</comment>
<protein>
    <recommendedName>
        <fullName evidence="4">NAD dependent epimerase/dehydratase</fullName>
    </recommendedName>
</protein>
<evidence type="ECO:0000256" key="1">
    <source>
        <dbReference type="SAM" id="Phobius"/>
    </source>
</evidence>
<keyword evidence="1" id="KW-1133">Transmembrane helix</keyword>
<gene>
    <name evidence="2" type="ORF">VTL71DRAFT_2209</name>
</gene>
<dbReference type="InterPro" id="IPR027417">
    <property type="entry name" value="P-loop_NTPase"/>
</dbReference>
<keyword evidence="1" id="KW-0472">Membrane</keyword>
<keyword evidence="1" id="KW-0812">Transmembrane</keyword>
<dbReference type="Proteomes" id="UP001595075">
    <property type="component" value="Unassembled WGS sequence"/>
</dbReference>
<dbReference type="PANTHER" id="PTHR36978">
    <property type="entry name" value="P-LOOP CONTAINING NUCLEOTIDE TRIPHOSPHATE HYDROLASE"/>
    <property type="match status" value="1"/>
</dbReference>
<accession>A0ABR4C889</accession>
<evidence type="ECO:0008006" key="4">
    <source>
        <dbReference type="Google" id="ProtNLM"/>
    </source>
</evidence>
<evidence type="ECO:0000313" key="2">
    <source>
        <dbReference type="EMBL" id="KAL2066138.1"/>
    </source>
</evidence>
<reference evidence="2 3" key="1">
    <citation type="journal article" date="2024" name="Commun. Biol.">
        <title>Comparative genomic analysis of thermophilic fungi reveals convergent evolutionary adaptations and gene losses.</title>
        <authorList>
            <person name="Steindorff A.S."/>
            <person name="Aguilar-Pontes M.V."/>
            <person name="Robinson A.J."/>
            <person name="Andreopoulos B."/>
            <person name="LaButti K."/>
            <person name="Kuo A."/>
            <person name="Mondo S."/>
            <person name="Riley R."/>
            <person name="Otillar R."/>
            <person name="Haridas S."/>
            <person name="Lipzen A."/>
            <person name="Grimwood J."/>
            <person name="Schmutz J."/>
            <person name="Clum A."/>
            <person name="Reid I.D."/>
            <person name="Moisan M.C."/>
            <person name="Butler G."/>
            <person name="Nguyen T.T.M."/>
            <person name="Dewar K."/>
            <person name="Conant G."/>
            <person name="Drula E."/>
            <person name="Henrissat B."/>
            <person name="Hansel C."/>
            <person name="Singer S."/>
            <person name="Hutchinson M.I."/>
            <person name="de Vries R.P."/>
            <person name="Natvig D.O."/>
            <person name="Powell A.J."/>
            <person name="Tsang A."/>
            <person name="Grigoriev I.V."/>
        </authorList>
    </citation>
    <scope>NUCLEOTIDE SEQUENCE [LARGE SCALE GENOMIC DNA]</scope>
    <source>
        <strain evidence="2 3">CBS 494.80</strain>
    </source>
</reference>
<feature type="transmembrane region" description="Helical" evidence="1">
    <location>
        <begin position="228"/>
        <end position="247"/>
    </location>
</feature>
<dbReference type="Pfam" id="PF17784">
    <property type="entry name" value="Sulfotransfer_4"/>
    <property type="match status" value="1"/>
</dbReference>
<organism evidence="2 3">
    <name type="scientific">Oculimacula yallundae</name>
    <dbReference type="NCBI Taxonomy" id="86028"/>
    <lineage>
        <taxon>Eukaryota</taxon>
        <taxon>Fungi</taxon>
        <taxon>Dikarya</taxon>
        <taxon>Ascomycota</taxon>
        <taxon>Pezizomycotina</taxon>
        <taxon>Leotiomycetes</taxon>
        <taxon>Helotiales</taxon>
        <taxon>Ploettnerulaceae</taxon>
        <taxon>Oculimacula</taxon>
    </lineage>
</organism>
<dbReference type="SUPFAM" id="SSF52540">
    <property type="entry name" value="P-loop containing nucleoside triphosphate hydrolases"/>
    <property type="match status" value="1"/>
</dbReference>
<keyword evidence="3" id="KW-1185">Reference proteome</keyword>